<keyword evidence="6" id="KW-1185">Reference proteome</keyword>
<evidence type="ECO:0000256" key="2">
    <source>
        <dbReference type="ARBA" id="ARBA00023043"/>
    </source>
</evidence>
<evidence type="ECO:0000256" key="1">
    <source>
        <dbReference type="ARBA" id="ARBA00022737"/>
    </source>
</evidence>
<name>A0A0L0G578_9EUKA</name>
<evidence type="ECO:0000313" key="6">
    <source>
        <dbReference type="Proteomes" id="UP000054560"/>
    </source>
</evidence>
<keyword evidence="1" id="KW-0677">Repeat</keyword>
<feature type="repeat" description="ANK" evidence="3">
    <location>
        <begin position="48"/>
        <end position="80"/>
    </location>
</feature>
<dbReference type="eggNOG" id="KOG4412">
    <property type="taxonomic scope" value="Eukaryota"/>
</dbReference>
<dbReference type="EMBL" id="KQ241797">
    <property type="protein sequence ID" value="KNC83981.1"/>
    <property type="molecule type" value="Genomic_DNA"/>
</dbReference>
<dbReference type="AlphaFoldDB" id="A0A0L0G578"/>
<dbReference type="InterPro" id="IPR036770">
    <property type="entry name" value="Ankyrin_rpt-contain_sf"/>
</dbReference>
<keyword evidence="2 3" id="KW-0040">ANK repeat</keyword>
<reference evidence="5 6" key="1">
    <citation type="submission" date="2011-02" db="EMBL/GenBank/DDBJ databases">
        <title>The Genome Sequence of Sphaeroforma arctica JP610.</title>
        <authorList>
            <consortium name="The Broad Institute Genome Sequencing Platform"/>
            <person name="Russ C."/>
            <person name="Cuomo C."/>
            <person name="Young S.K."/>
            <person name="Zeng Q."/>
            <person name="Gargeya S."/>
            <person name="Alvarado L."/>
            <person name="Berlin A."/>
            <person name="Chapman S.B."/>
            <person name="Chen Z."/>
            <person name="Freedman E."/>
            <person name="Gellesch M."/>
            <person name="Goldberg J."/>
            <person name="Griggs A."/>
            <person name="Gujja S."/>
            <person name="Heilman E."/>
            <person name="Heiman D."/>
            <person name="Howarth C."/>
            <person name="Mehta T."/>
            <person name="Neiman D."/>
            <person name="Pearson M."/>
            <person name="Roberts A."/>
            <person name="Saif S."/>
            <person name="Shea T."/>
            <person name="Shenoy N."/>
            <person name="Sisk P."/>
            <person name="Stolte C."/>
            <person name="Sykes S."/>
            <person name="White J."/>
            <person name="Yandava C."/>
            <person name="Burger G."/>
            <person name="Gray M.W."/>
            <person name="Holland P.W.H."/>
            <person name="King N."/>
            <person name="Lang F.B.F."/>
            <person name="Roger A.J."/>
            <person name="Ruiz-Trillo I."/>
            <person name="Haas B."/>
            <person name="Nusbaum C."/>
            <person name="Birren B."/>
        </authorList>
    </citation>
    <scope>NUCLEOTIDE SEQUENCE [LARGE SCALE GENOMIC DNA]</scope>
    <source>
        <strain evidence="5 6">JP610</strain>
    </source>
</reference>
<dbReference type="PROSITE" id="PS50088">
    <property type="entry name" value="ANK_REPEAT"/>
    <property type="match status" value="1"/>
</dbReference>
<dbReference type="PANTHER" id="PTHR24171:SF9">
    <property type="entry name" value="ANKYRIN REPEAT DOMAIN-CONTAINING PROTEIN 39"/>
    <property type="match status" value="1"/>
</dbReference>
<dbReference type="STRING" id="667725.A0A0L0G578"/>
<dbReference type="PRINTS" id="PR01415">
    <property type="entry name" value="ANKYRIN"/>
</dbReference>
<dbReference type="RefSeq" id="XP_014157883.1">
    <property type="nucleotide sequence ID" value="XM_014302408.1"/>
</dbReference>
<sequence>MLLENKGANIDALYMYITPLLRAICLNDAYLVEYFLASGADLSKRDRYGRSPLHYTSRLGKLELAKLLCEYGARANITDYSGVSPLLDASNNGCKFAELLLRDGANVNTASNLRVTPLHVACYLGSPGYDLDSTGAALQIHTPAQFIRDVRVTDGLHIRHTAPRHNTLGLCQRAQPRPFIQNVQCAGGGRDAELLNKRKGPVLQGTQPGHQVRRPHGVGAGE</sequence>
<dbReference type="PROSITE" id="PS50297">
    <property type="entry name" value="ANK_REP_REGION"/>
    <property type="match status" value="1"/>
</dbReference>
<evidence type="ECO:0000256" key="3">
    <source>
        <dbReference type="PROSITE-ProRule" id="PRU00023"/>
    </source>
</evidence>
<dbReference type="OrthoDB" id="20872at2759"/>
<protein>
    <submittedName>
        <fullName evidence="5">Uncharacterized protein</fullName>
    </submittedName>
</protein>
<dbReference type="Pfam" id="PF12796">
    <property type="entry name" value="Ank_2"/>
    <property type="match status" value="1"/>
</dbReference>
<dbReference type="InterPro" id="IPR002110">
    <property type="entry name" value="Ankyrin_rpt"/>
</dbReference>
<organism evidence="5 6">
    <name type="scientific">Sphaeroforma arctica JP610</name>
    <dbReference type="NCBI Taxonomy" id="667725"/>
    <lineage>
        <taxon>Eukaryota</taxon>
        <taxon>Ichthyosporea</taxon>
        <taxon>Ichthyophonida</taxon>
        <taxon>Sphaeroforma</taxon>
    </lineage>
</organism>
<dbReference type="SUPFAM" id="SSF48403">
    <property type="entry name" value="Ankyrin repeat"/>
    <property type="match status" value="1"/>
</dbReference>
<dbReference type="GeneID" id="25904305"/>
<gene>
    <name evidence="5" type="ORF">SARC_03801</name>
</gene>
<proteinExistence type="predicted"/>
<feature type="region of interest" description="Disordered" evidence="4">
    <location>
        <begin position="199"/>
        <end position="222"/>
    </location>
</feature>
<dbReference type="Proteomes" id="UP000054560">
    <property type="component" value="Unassembled WGS sequence"/>
</dbReference>
<evidence type="ECO:0000256" key="4">
    <source>
        <dbReference type="SAM" id="MobiDB-lite"/>
    </source>
</evidence>
<dbReference type="SMART" id="SM00248">
    <property type="entry name" value="ANK"/>
    <property type="match status" value="3"/>
</dbReference>
<dbReference type="Gene3D" id="1.25.40.20">
    <property type="entry name" value="Ankyrin repeat-containing domain"/>
    <property type="match status" value="1"/>
</dbReference>
<evidence type="ECO:0000313" key="5">
    <source>
        <dbReference type="EMBL" id="KNC83981.1"/>
    </source>
</evidence>
<accession>A0A0L0G578</accession>
<dbReference type="PANTHER" id="PTHR24171">
    <property type="entry name" value="ANKYRIN REPEAT DOMAIN-CONTAINING PROTEIN 39-RELATED"/>
    <property type="match status" value="1"/>
</dbReference>